<organism evidence="1 2">
    <name type="scientific">Trichophyton verrucosum (strain HKI 0517)</name>
    <dbReference type="NCBI Taxonomy" id="663202"/>
    <lineage>
        <taxon>Eukaryota</taxon>
        <taxon>Fungi</taxon>
        <taxon>Dikarya</taxon>
        <taxon>Ascomycota</taxon>
        <taxon>Pezizomycotina</taxon>
        <taxon>Eurotiomycetes</taxon>
        <taxon>Eurotiomycetidae</taxon>
        <taxon>Onygenales</taxon>
        <taxon>Arthrodermataceae</taxon>
        <taxon>Trichophyton</taxon>
    </lineage>
</organism>
<dbReference type="KEGG" id="tve:TRV_04557"/>
<evidence type="ECO:0000313" key="1">
    <source>
        <dbReference type="EMBL" id="EFE40732.1"/>
    </source>
</evidence>
<dbReference type="AlphaFoldDB" id="D4DBQ6"/>
<reference evidence="2" key="1">
    <citation type="journal article" date="2011" name="Genome Biol.">
        <title>Comparative and functional genomics provide insights into the pathogenicity of dermatophytic fungi.</title>
        <authorList>
            <person name="Burmester A."/>
            <person name="Shelest E."/>
            <person name="Gloeckner G."/>
            <person name="Heddergott C."/>
            <person name="Schindler S."/>
            <person name="Staib P."/>
            <person name="Heidel A."/>
            <person name="Felder M."/>
            <person name="Petzold A."/>
            <person name="Szafranski K."/>
            <person name="Feuermann M."/>
            <person name="Pedruzzi I."/>
            <person name="Priebe S."/>
            <person name="Groth M."/>
            <person name="Winkler R."/>
            <person name="Li W."/>
            <person name="Kniemeyer O."/>
            <person name="Schroeckh V."/>
            <person name="Hertweck C."/>
            <person name="Hube B."/>
            <person name="White T.C."/>
            <person name="Platzer M."/>
            <person name="Guthke R."/>
            <person name="Heitman J."/>
            <person name="Woestemeyer J."/>
            <person name="Zipfel P.F."/>
            <person name="Monod M."/>
            <person name="Brakhage A.A."/>
        </authorList>
    </citation>
    <scope>NUCLEOTIDE SEQUENCE [LARGE SCALE GENOMIC DNA]</scope>
    <source>
        <strain evidence="2">HKI 0517</strain>
    </source>
</reference>
<keyword evidence="2" id="KW-1185">Reference proteome</keyword>
<proteinExistence type="predicted"/>
<dbReference type="Proteomes" id="UP000008383">
    <property type="component" value="Unassembled WGS sequence"/>
</dbReference>
<name>D4DBQ6_TRIVH</name>
<evidence type="ECO:0000313" key="2">
    <source>
        <dbReference type="Proteomes" id="UP000008383"/>
    </source>
</evidence>
<dbReference type="SUPFAM" id="SSF53335">
    <property type="entry name" value="S-adenosyl-L-methionine-dependent methyltransferases"/>
    <property type="match status" value="1"/>
</dbReference>
<dbReference type="InterPro" id="IPR016461">
    <property type="entry name" value="COMT-like"/>
</dbReference>
<dbReference type="PANTHER" id="PTHR43712:SF1">
    <property type="entry name" value="HYPOTHETICAL O-METHYLTRANSFERASE (EUROFUNG)-RELATED"/>
    <property type="match status" value="1"/>
</dbReference>
<dbReference type="EMBL" id="ACYE01000228">
    <property type="protein sequence ID" value="EFE40732.1"/>
    <property type="molecule type" value="Genomic_DNA"/>
</dbReference>
<accession>D4DBQ6</accession>
<dbReference type="Gene3D" id="3.40.50.150">
    <property type="entry name" value="Vaccinia Virus protein VP39"/>
    <property type="match status" value="1"/>
</dbReference>
<dbReference type="InterPro" id="IPR029063">
    <property type="entry name" value="SAM-dependent_MTases_sf"/>
</dbReference>
<gene>
    <name evidence="1" type="ORF">TRV_04557</name>
</gene>
<dbReference type="PANTHER" id="PTHR43712">
    <property type="entry name" value="PUTATIVE (AFU_ORTHOLOGUE AFUA_4G14580)-RELATED"/>
    <property type="match status" value="1"/>
</dbReference>
<comment type="caution">
    <text evidence="1">The sequence shown here is derived from an EMBL/GenBank/DDBJ whole genome shotgun (WGS) entry which is preliminary data.</text>
</comment>
<dbReference type="PROSITE" id="PS51683">
    <property type="entry name" value="SAM_OMT_II"/>
    <property type="match status" value="1"/>
</dbReference>
<dbReference type="HOGENOM" id="CLU_159447_0_0_1"/>
<sequence>MTPGYSKLLLHEIIIPEAGASQLQAMLDMTMMAFNGGIERTKQQWTALSEKPGLKVVQLWGPAEEDDGGIVEVVKA</sequence>
<protein>
    <recommendedName>
        <fullName evidence="3">O-methyltransferase domain-containing protein</fullName>
    </recommendedName>
</protein>
<dbReference type="GO" id="GO:0008168">
    <property type="term" value="F:methyltransferase activity"/>
    <property type="evidence" value="ECO:0007669"/>
    <property type="project" value="InterPro"/>
</dbReference>
<dbReference type="RefSeq" id="XP_003021350.1">
    <property type="nucleotide sequence ID" value="XM_003021304.1"/>
</dbReference>
<evidence type="ECO:0008006" key="3">
    <source>
        <dbReference type="Google" id="ProtNLM"/>
    </source>
</evidence>
<dbReference type="GeneID" id="9578182"/>